<dbReference type="PANTHER" id="PTHR30137:SF6">
    <property type="entry name" value="LUCIFERASE-LIKE MONOOXYGENASE"/>
    <property type="match status" value="1"/>
</dbReference>
<name>A0A382FUW2_9ZZZZ</name>
<evidence type="ECO:0000259" key="1">
    <source>
        <dbReference type="Pfam" id="PF00296"/>
    </source>
</evidence>
<dbReference type="PANTHER" id="PTHR30137">
    <property type="entry name" value="LUCIFERASE-LIKE MONOOXYGENASE"/>
    <property type="match status" value="1"/>
</dbReference>
<dbReference type="GO" id="GO:0016705">
    <property type="term" value="F:oxidoreductase activity, acting on paired donors, with incorporation or reduction of molecular oxygen"/>
    <property type="evidence" value="ECO:0007669"/>
    <property type="project" value="InterPro"/>
</dbReference>
<dbReference type="Pfam" id="PF00296">
    <property type="entry name" value="Bac_luciferase"/>
    <property type="match status" value="1"/>
</dbReference>
<accession>A0A382FUW2</accession>
<evidence type="ECO:0000313" key="2">
    <source>
        <dbReference type="EMBL" id="SVB66382.1"/>
    </source>
</evidence>
<feature type="domain" description="Luciferase-like" evidence="1">
    <location>
        <begin position="1"/>
        <end position="221"/>
    </location>
</feature>
<dbReference type="InterPro" id="IPR036661">
    <property type="entry name" value="Luciferase-like_sf"/>
</dbReference>
<dbReference type="InterPro" id="IPR050766">
    <property type="entry name" value="Bact_Lucif_Oxidored"/>
</dbReference>
<proteinExistence type="predicted"/>
<protein>
    <recommendedName>
        <fullName evidence="1">Luciferase-like domain-containing protein</fullName>
    </recommendedName>
</protein>
<dbReference type="InterPro" id="IPR011251">
    <property type="entry name" value="Luciferase-like_dom"/>
</dbReference>
<feature type="non-terminal residue" evidence="2">
    <location>
        <position position="221"/>
    </location>
</feature>
<gene>
    <name evidence="2" type="ORF">METZ01_LOCUS219236</name>
</gene>
<dbReference type="SUPFAM" id="SSF51679">
    <property type="entry name" value="Bacterial luciferase-like"/>
    <property type="match status" value="1"/>
</dbReference>
<sequence>MKFGLFYLFSDFGDIPQQQLFKEVLTEIEYGEELGFESVWLPEHHFAVYGMLGNPMTFAAAVSQRTHTMKIGTAIMVLPFQHPLRLAEDAALVDTLSDGRLMLGLGRGYQPPEFNGFGIPQERSSDIFEEGMEILTRALSGEKFTYNGEFYQIKEPTEIFPKPIQQPHPPFYIASISPRSYEVTAKYGASLMRSPQFANLDAVASGFEVYKTKMREYGHDP</sequence>
<dbReference type="Gene3D" id="3.20.20.30">
    <property type="entry name" value="Luciferase-like domain"/>
    <property type="match status" value="1"/>
</dbReference>
<dbReference type="GO" id="GO:0005829">
    <property type="term" value="C:cytosol"/>
    <property type="evidence" value="ECO:0007669"/>
    <property type="project" value="TreeGrafter"/>
</dbReference>
<dbReference type="AlphaFoldDB" id="A0A382FUW2"/>
<dbReference type="EMBL" id="UINC01051793">
    <property type="protein sequence ID" value="SVB66382.1"/>
    <property type="molecule type" value="Genomic_DNA"/>
</dbReference>
<reference evidence="2" key="1">
    <citation type="submission" date="2018-05" db="EMBL/GenBank/DDBJ databases">
        <authorList>
            <person name="Lanie J.A."/>
            <person name="Ng W.-L."/>
            <person name="Kazmierczak K.M."/>
            <person name="Andrzejewski T.M."/>
            <person name="Davidsen T.M."/>
            <person name="Wayne K.J."/>
            <person name="Tettelin H."/>
            <person name="Glass J.I."/>
            <person name="Rusch D."/>
            <person name="Podicherti R."/>
            <person name="Tsui H.-C.T."/>
            <person name="Winkler M.E."/>
        </authorList>
    </citation>
    <scope>NUCLEOTIDE SEQUENCE</scope>
</reference>
<organism evidence="2">
    <name type="scientific">marine metagenome</name>
    <dbReference type="NCBI Taxonomy" id="408172"/>
    <lineage>
        <taxon>unclassified sequences</taxon>
        <taxon>metagenomes</taxon>
        <taxon>ecological metagenomes</taxon>
    </lineage>
</organism>